<keyword evidence="5" id="KW-0472">Membrane</keyword>
<keyword evidence="10" id="KW-1185">Reference proteome</keyword>
<feature type="region of interest" description="Disordered" evidence="7">
    <location>
        <begin position="121"/>
        <end position="295"/>
    </location>
</feature>
<keyword evidence="2" id="KW-0812">Transmembrane</keyword>
<evidence type="ECO:0000256" key="7">
    <source>
        <dbReference type="SAM" id="MobiDB-lite"/>
    </source>
</evidence>
<evidence type="ECO:0000256" key="1">
    <source>
        <dbReference type="ARBA" id="ARBA00004370"/>
    </source>
</evidence>
<dbReference type="CDD" id="cd07302">
    <property type="entry name" value="CHD"/>
    <property type="match status" value="1"/>
</dbReference>
<dbReference type="InterPro" id="IPR029787">
    <property type="entry name" value="Nucleotide_cyclase"/>
</dbReference>
<keyword evidence="6" id="KW-0456">Lyase</keyword>
<feature type="domain" description="Guanylate cyclase" evidence="8">
    <location>
        <begin position="1"/>
        <end position="26"/>
    </location>
</feature>
<dbReference type="AlphaFoldDB" id="A0AAV4EEK1"/>
<evidence type="ECO:0000256" key="5">
    <source>
        <dbReference type="ARBA" id="ARBA00023136"/>
    </source>
</evidence>
<dbReference type="GO" id="GO:0035556">
    <property type="term" value="P:intracellular signal transduction"/>
    <property type="evidence" value="ECO:0007669"/>
    <property type="project" value="InterPro"/>
</dbReference>
<dbReference type="InterPro" id="IPR050401">
    <property type="entry name" value="Cyclic_nucleotide_synthase"/>
</dbReference>
<dbReference type="Pfam" id="PF00211">
    <property type="entry name" value="Guanylate_cyc"/>
    <property type="match status" value="1"/>
</dbReference>
<evidence type="ECO:0000256" key="4">
    <source>
        <dbReference type="ARBA" id="ARBA00022989"/>
    </source>
</evidence>
<feature type="compositionally biased region" description="Acidic residues" evidence="7">
    <location>
        <begin position="261"/>
        <end position="286"/>
    </location>
</feature>
<dbReference type="GO" id="GO:0004383">
    <property type="term" value="F:guanylate cyclase activity"/>
    <property type="evidence" value="ECO:0007669"/>
    <property type="project" value="TreeGrafter"/>
</dbReference>
<sequence length="295" mass="30998">MAGIVGTIMPRYCLFGDAVNTASRMKSYGSANKIHISPSTYNSLRKHGVYVMAHRGKIMVKGKGSMMTYWLLTRTGNDVEAPSNMATATTNETTAEEPGEVQQNFSSGKFSMFGLSGVQPSLATQLGHGSDKGDKTDSLTSGQGSGEARSGGPDCPSRRKGLPLGTDQGMGEAGVDKNARLNISAEPGAEELKEGEEGGGGREMGGEGGEKIRSGGDADDDDHNNDDNAIKDANNVNDEKKLEEDATTLQKLKSVANEVSDGADESNADGEDDEGMENADEDDGDNDVFGSDKKN</sequence>
<organism evidence="9 10">
    <name type="scientific">Elysia marginata</name>
    <dbReference type="NCBI Taxonomy" id="1093978"/>
    <lineage>
        <taxon>Eukaryota</taxon>
        <taxon>Metazoa</taxon>
        <taxon>Spiralia</taxon>
        <taxon>Lophotrochozoa</taxon>
        <taxon>Mollusca</taxon>
        <taxon>Gastropoda</taxon>
        <taxon>Heterobranchia</taxon>
        <taxon>Euthyneura</taxon>
        <taxon>Panpulmonata</taxon>
        <taxon>Sacoglossa</taxon>
        <taxon>Placobranchoidea</taxon>
        <taxon>Plakobranchidae</taxon>
        <taxon>Elysia</taxon>
    </lineage>
</organism>
<evidence type="ECO:0000256" key="6">
    <source>
        <dbReference type="ARBA" id="ARBA00023239"/>
    </source>
</evidence>
<protein>
    <submittedName>
        <fullName evidence="9">Guanylate cyclase</fullName>
    </submittedName>
</protein>
<proteinExistence type="predicted"/>
<comment type="subcellular location">
    <subcellularLocation>
        <location evidence="1">Membrane</location>
    </subcellularLocation>
</comment>
<evidence type="ECO:0000256" key="3">
    <source>
        <dbReference type="ARBA" id="ARBA00022741"/>
    </source>
</evidence>
<accession>A0AAV4EEK1</accession>
<dbReference type="GO" id="GO:0005886">
    <property type="term" value="C:plasma membrane"/>
    <property type="evidence" value="ECO:0007669"/>
    <property type="project" value="TreeGrafter"/>
</dbReference>
<dbReference type="SUPFAM" id="SSF55073">
    <property type="entry name" value="Nucleotide cyclase"/>
    <property type="match status" value="1"/>
</dbReference>
<dbReference type="PROSITE" id="PS50125">
    <property type="entry name" value="GUANYLATE_CYCLASE_2"/>
    <property type="match status" value="1"/>
</dbReference>
<evidence type="ECO:0000259" key="8">
    <source>
        <dbReference type="PROSITE" id="PS50125"/>
    </source>
</evidence>
<dbReference type="EMBL" id="BMAT01007186">
    <property type="protein sequence ID" value="GFR59398.1"/>
    <property type="molecule type" value="Genomic_DNA"/>
</dbReference>
<keyword evidence="4" id="KW-1133">Transmembrane helix</keyword>
<dbReference type="GO" id="GO:0000166">
    <property type="term" value="F:nucleotide binding"/>
    <property type="evidence" value="ECO:0007669"/>
    <property type="project" value="UniProtKB-KW"/>
</dbReference>
<keyword evidence="3" id="KW-0547">Nucleotide-binding</keyword>
<reference evidence="9 10" key="1">
    <citation type="journal article" date="2021" name="Elife">
        <title>Chloroplast acquisition without the gene transfer in kleptoplastic sea slugs, Plakobranchus ocellatus.</title>
        <authorList>
            <person name="Maeda T."/>
            <person name="Takahashi S."/>
            <person name="Yoshida T."/>
            <person name="Shimamura S."/>
            <person name="Takaki Y."/>
            <person name="Nagai Y."/>
            <person name="Toyoda A."/>
            <person name="Suzuki Y."/>
            <person name="Arimoto A."/>
            <person name="Ishii H."/>
            <person name="Satoh N."/>
            <person name="Nishiyama T."/>
            <person name="Hasebe M."/>
            <person name="Maruyama T."/>
            <person name="Minagawa J."/>
            <person name="Obokata J."/>
            <person name="Shigenobu S."/>
        </authorList>
    </citation>
    <scope>NUCLEOTIDE SEQUENCE [LARGE SCALE GENOMIC DNA]</scope>
</reference>
<dbReference type="PANTHER" id="PTHR11920">
    <property type="entry name" value="GUANYLYL CYCLASE"/>
    <property type="match status" value="1"/>
</dbReference>
<dbReference type="Proteomes" id="UP000762676">
    <property type="component" value="Unassembled WGS sequence"/>
</dbReference>
<dbReference type="GO" id="GO:0001653">
    <property type="term" value="F:peptide receptor activity"/>
    <property type="evidence" value="ECO:0007669"/>
    <property type="project" value="TreeGrafter"/>
</dbReference>
<dbReference type="PANTHER" id="PTHR11920:SF501">
    <property type="entry name" value="GUANYLATE CYCLASE 32E"/>
    <property type="match status" value="1"/>
</dbReference>
<dbReference type="InterPro" id="IPR001054">
    <property type="entry name" value="A/G_cyclase"/>
</dbReference>
<dbReference type="GO" id="GO:0004016">
    <property type="term" value="F:adenylate cyclase activity"/>
    <property type="evidence" value="ECO:0007669"/>
    <property type="project" value="TreeGrafter"/>
</dbReference>
<dbReference type="GO" id="GO:0007168">
    <property type="term" value="P:receptor guanylyl cyclase signaling pathway"/>
    <property type="evidence" value="ECO:0007669"/>
    <property type="project" value="TreeGrafter"/>
</dbReference>
<gene>
    <name evidence="9" type="ORF">ElyMa_003504300</name>
</gene>
<evidence type="ECO:0000313" key="10">
    <source>
        <dbReference type="Proteomes" id="UP000762676"/>
    </source>
</evidence>
<dbReference type="Gene3D" id="3.30.70.1230">
    <property type="entry name" value="Nucleotide cyclase"/>
    <property type="match status" value="1"/>
</dbReference>
<comment type="caution">
    <text evidence="9">The sequence shown here is derived from an EMBL/GenBank/DDBJ whole genome shotgun (WGS) entry which is preliminary data.</text>
</comment>
<evidence type="ECO:0000313" key="9">
    <source>
        <dbReference type="EMBL" id="GFR59398.1"/>
    </source>
</evidence>
<feature type="compositionally biased region" description="Basic and acidic residues" evidence="7">
    <location>
        <begin position="190"/>
        <end position="216"/>
    </location>
</feature>
<name>A0AAV4EEK1_9GAST</name>
<evidence type="ECO:0000256" key="2">
    <source>
        <dbReference type="ARBA" id="ARBA00022692"/>
    </source>
</evidence>